<dbReference type="RefSeq" id="WP_243577099.1">
    <property type="nucleotide sequence ID" value="NZ_CP094529.1"/>
</dbReference>
<proteinExistence type="predicted"/>
<accession>A0ABY4BJD7</accession>
<keyword evidence="1" id="KW-0472">Membrane</keyword>
<sequence>MKKIILTLTVCSMFTMCKKGEAANSSIDSISGKTDSTMADITEKLNDSKNEVKSVYDSASIKIKDFDKTKSKAMETIEETSKSIDSLSKKISSLKLESKTSAKDSSNQSNEKIAVKNSAPKIIKETKVIYKNAPKPKEPSLDKLTKNVEIEINVENTESSKNIVKQLLSRYDGFLKSENTSSNNNDKQIAYIKAKVPIQQFDYFVDDLSDHLGIVQNKNIEVHGKDYLNNTLCDVEITLYGYSDNKNKAAEEKSFGNKSLAAVSSGWNVITSIFLFILPLWPLFVLGGLGYYFYKRSLNNKSDNNS</sequence>
<protein>
    <submittedName>
        <fullName evidence="3">DUF4349 domain-containing protein</fullName>
    </submittedName>
</protein>
<dbReference type="EMBL" id="CP094529">
    <property type="protein sequence ID" value="UOE38894.1"/>
    <property type="molecule type" value="Genomic_DNA"/>
</dbReference>
<evidence type="ECO:0000313" key="4">
    <source>
        <dbReference type="Proteomes" id="UP000831068"/>
    </source>
</evidence>
<gene>
    <name evidence="3" type="ORF">MTP08_03735</name>
</gene>
<feature type="domain" description="DUF4349" evidence="2">
    <location>
        <begin position="143"/>
        <end position="221"/>
    </location>
</feature>
<evidence type="ECO:0000313" key="3">
    <source>
        <dbReference type="EMBL" id="UOE38894.1"/>
    </source>
</evidence>
<dbReference type="Proteomes" id="UP000831068">
    <property type="component" value="Chromosome"/>
</dbReference>
<evidence type="ECO:0000259" key="2">
    <source>
        <dbReference type="Pfam" id="PF14257"/>
    </source>
</evidence>
<organism evidence="3 4">
    <name type="scientific">Chryseobacterium oryzae</name>
    <dbReference type="NCBI Taxonomy" id="2929799"/>
    <lineage>
        <taxon>Bacteria</taxon>
        <taxon>Pseudomonadati</taxon>
        <taxon>Bacteroidota</taxon>
        <taxon>Flavobacteriia</taxon>
        <taxon>Flavobacteriales</taxon>
        <taxon>Weeksellaceae</taxon>
        <taxon>Chryseobacterium group</taxon>
        <taxon>Chryseobacterium</taxon>
    </lineage>
</organism>
<reference evidence="3 4" key="1">
    <citation type="submission" date="2022-03" db="EMBL/GenBank/DDBJ databases">
        <title>Chryseobacterium sp. isolated from the Andong Sikhe.</title>
        <authorList>
            <person name="Won M."/>
            <person name="Kim S.-J."/>
            <person name="Kwon S.-W."/>
        </authorList>
    </citation>
    <scope>NUCLEOTIDE SEQUENCE [LARGE SCALE GENOMIC DNA]</scope>
    <source>
        <strain evidence="3 4">ADR-1</strain>
    </source>
</reference>
<dbReference type="Pfam" id="PF14257">
    <property type="entry name" value="DUF4349"/>
    <property type="match status" value="1"/>
</dbReference>
<keyword evidence="1" id="KW-0812">Transmembrane</keyword>
<evidence type="ECO:0000256" key="1">
    <source>
        <dbReference type="SAM" id="Phobius"/>
    </source>
</evidence>
<dbReference type="InterPro" id="IPR025645">
    <property type="entry name" value="DUF4349"/>
</dbReference>
<feature type="transmembrane region" description="Helical" evidence="1">
    <location>
        <begin position="273"/>
        <end position="294"/>
    </location>
</feature>
<keyword evidence="1" id="KW-1133">Transmembrane helix</keyword>
<keyword evidence="4" id="KW-1185">Reference proteome</keyword>
<name>A0ABY4BJD7_9FLAO</name>